<comment type="similarity">
    <text evidence="12">Belongs to the peptidase M20C family.</text>
</comment>
<protein>
    <recommendedName>
        <fullName evidence="13">Cytosol non-specific dipeptidase</fullName>
        <ecNumber evidence="10">3.4.13.18</ecNumber>
    </recommendedName>
    <alternativeName>
        <fullName evidence="16">Aminoacyl-histidine dipeptidase</fullName>
    </alternativeName>
    <alternativeName>
        <fullName evidence="15">Beta-alanyl-histidine dipeptidase</fullName>
    </alternativeName>
    <alternativeName>
        <fullName evidence="14">Carnosinase</fullName>
    </alternativeName>
    <alternativeName>
        <fullName evidence="11">Peptidase D</fullName>
    </alternativeName>
    <alternativeName>
        <fullName evidence="17">Xaa-His dipeptidase</fullName>
    </alternativeName>
</protein>
<sequence>MSEIKNLKPECIWRNFYKLTQVPRPSGHLEKIQQFLLEFGKEAGVEVFKDPANNIVMRKAASPGMENRKGVILQAHMDMVPQKTPESKHNFETDPIEPWIDGEWVKAKGTTLGADNGLGVAAIMAVMEDKTLKHGPIDALITADEETGMYGANDLPENELQGDILMNLDSETWGKFVIGSAGGIDVTATLEYKEAETDPEDVAVKVTLKGLRGGHSGLEIHEGRANANKQMARFVREVIETEEARLVSWHGGNMRNAIPFKAEVVLTLPKENVDDLKQTVADWKELLIDEFKGIESGIEFYVEDVETPKTEVPEEIQDNLINAIHACHDGVVRMIPSYPDVVETSSNLAIIDIENGKAALKILARSSREDMKDYIVDTLDSCFSMAGMKVETAGSYGGWDPNPDSEILNLLLKEYKELFDEDGIVQVDHAGLECSVILGKYPWLDVVSLGPTMKSPHTTTERALIKTVEPFWTLLKKTLEDIPVK</sequence>
<comment type="catalytic activity">
    <reaction evidence="9">
        <text>Hydrolysis of dipeptides, preferentially hydrophobic dipeptides including prolyl amino acids.</text>
        <dbReference type="EC" id="3.4.13.18"/>
    </reaction>
</comment>
<dbReference type="EC" id="3.4.13.18" evidence="10"/>
<evidence type="ECO:0000256" key="4">
    <source>
        <dbReference type="ARBA" id="ARBA00022723"/>
    </source>
</evidence>
<evidence type="ECO:0000313" key="19">
    <source>
        <dbReference type="EMBL" id="SEW14021.1"/>
    </source>
</evidence>
<organism evidence="19 20">
    <name type="scientific">Prevotella aff. ruminicola Tc2-24</name>
    <dbReference type="NCBI Taxonomy" id="81582"/>
    <lineage>
        <taxon>Bacteria</taxon>
        <taxon>Pseudomonadati</taxon>
        <taxon>Bacteroidota</taxon>
        <taxon>Bacteroidia</taxon>
        <taxon>Bacteroidales</taxon>
        <taxon>Prevotellaceae</taxon>
        <taxon>Prevotella</taxon>
    </lineage>
</organism>
<proteinExistence type="inferred from homology"/>
<evidence type="ECO:0000256" key="9">
    <source>
        <dbReference type="ARBA" id="ARBA00036421"/>
    </source>
</evidence>
<comment type="cofactor">
    <cofactor evidence="1">
        <name>Co(2+)</name>
        <dbReference type="ChEBI" id="CHEBI:48828"/>
    </cofactor>
</comment>
<dbReference type="Proteomes" id="UP000199373">
    <property type="component" value="Unassembled WGS sequence"/>
</dbReference>
<dbReference type="PANTHER" id="PTHR43501:SF1">
    <property type="entry name" value="CYTOSOL NON-SPECIFIC DIPEPTIDASE"/>
    <property type="match status" value="1"/>
</dbReference>
<dbReference type="Gene3D" id="3.40.630.10">
    <property type="entry name" value="Zn peptidases"/>
    <property type="match status" value="2"/>
</dbReference>
<dbReference type="PRINTS" id="PR00934">
    <property type="entry name" value="XHISDIPTASE"/>
</dbReference>
<accession>A0A1I0PJP4</accession>
<dbReference type="Pfam" id="PF07687">
    <property type="entry name" value="M20_dimer"/>
    <property type="match status" value="1"/>
</dbReference>
<evidence type="ECO:0000256" key="17">
    <source>
        <dbReference type="ARBA" id="ARBA00078074"/>
    </source>
</evidence>
<dbReference type="SUPFAM" id="SSF53187">
    <property type="entry name" value="Zn-dependent exopeptidases"/>
    <property type="match status" value="1"/>
</dbReference>
<keyword evidence="3" id="KW-0645">Protease</keyword>
<dbReference type="GO" id="GO:0046872">
    <property type="term" value="F:metal ion binding"/>
    <property type="evidence" value="ECO:0007669"/>
    <property type="project" value="UniProtKB-KW"/>
</dbReference>
<dbReference type="GO" id="GO:0006508">
    <property type="term" value="P:proteolysis"/>
    <property type="evidence" value="ECO:0007669"/>
    <property type="project" value="UniProtKB-KW"/>
</dbReference>
<dbReference type="PIRSF" id="PIRSF016599">
    <property type="entry name" value="Xaa-His_dipept"/>
    <property type="match status" value="1"/>
</dbReference>
<evidence type="ECO:0000259" key="18">
    <source>
        <dbReference type="Pfam" id="PF07687"/>
    </source>
</evidence>
<keyword evidence="4" id="KW-0479">Metal-binding</keyword>
<evidence type="ECO:0000256" key="5">
    <source>
        <dbReference type="ARBA" id="ARBA00022801"/>
    </source>
</evidence>
<evidence type="ECO:0000256" key="15">
    <source>
        <dbReference type="ARBA" id="ARBA00076004"/>
    </source>
</evidence>
<dbReference type="NCBIfam" id="TIGR01893">
    <property type="entry name" value="aa-his-dipept"/>
    <property type="match status" value="1"/>
</dbReference>
<evidence type="ECO:0000256" key="12">
    <source>
        <dbReference type="ARBA" id="ARBA00061423"/>
    </source>
</evidence>
<evidence type="ECO:0000256" key="14">
    <source>
        <dbReference type="ARBA" id="ARBA00075285"/>
    </source>
</evidence>
<evidence type="ECO:0000256" key="16">
    <source>
        <dbReference type="ARBA" id="ARBA00077688"/>
    </source>
</evidence>
<keyword evidence="7" id="KW-0482">Metalloprotease</keyword>
<feature type="domain" description="Peptidase M20 dimerisation" evidence="18">
    <location>
        <begin position="207"/>
        <end position="292"/>
    </location>
</feature>
<keyword evidence="8" id="KW-0170">Cobalt</keyword>
<evidence type="ECO:0000256" key="11">
    <source>
        <dbReference type="ARBA" id="ARBA00044252"/>
    </source>
</evidence>
<evidence type="ECO:0000313" key="20">
    <source>
        <dbReference type="Proteomes" id="UP000199373"/>
    </source>
</evidence>
<dbReference type="PANTHER" id="PTHR43501">
    <property type="entry name" value="CYTOSOL NON-SPECIFIC DIPEPTIDASE"/>
    <property type="match status" value="1"/>
</dbReference>
<dbReference type="RefSeq" id="WP_091915980.1">
    <property type="nucleotide sequence ID" value="NZ_FOIQ01000004.1"/>
</dbReference>
<evidence type="ECO:0000256" key="2">
    <source>
        <dbReference type="ARBA" id="ARBA00001947"/>
    </source>
</evidence>
<gene>
    <name evidence="19" type="ORF">SAMN04487850_1781</name>
</gene>
<comment type="cofactor">
    <cofactor evidence="2">
        <name>Zn(2+)</name>
        <dbReference type="ChEBI" id="CHEBI:29105"/>
    </cofactor>
</comment>
<dbReference type="InterPro" id="IPR001160">
    <property type="entry name" value="Peptidase_M20C"/>
</dbReference>
<evidence type="ECO:0000256" key="3">
    <source>
        <dbReference type="ARBA" id="ARBA00022670"/>
    </source>
</evidence>
<keyword evidence="20" id="KW-1185">Reference proteome</keyword>
<dbReference type="Pfam" id="PF01546">
    <property type="entry name" value="Peptidase_M20"/>
    <property type="match status" value="1"/>
</dbReference>
<evidence type="ECO:0000256" key="1">
    <source>
        <dbReference type="ARBA" id="ARBA00001941"/>
    </source>
</evidence>
<evidence type="ECO:0000256" key="6">
    <source>
        <dbReference type="ARBA" id="ARBA00022833"/>
    </source>
</evidence>
<reference evidence="19 20" key="1">
    <citation type="submission" date="2016-10" db="EMBL/GenBank/DDBJ databases">
        <authorList>
            <person name="de Groot N.N."/>
        </authorList>
    </citation>
    <scope>NUCLEOTIDE SEQUENCE [LARGE SCALE GENOMIC DNA]</scope>
    <source>
        <strain evidence="19 20">TC2-24</strain>
    </source>
</reference>
<dbReference type="FunFam" id="3.40.630.10:FF:000018">
    <property type="entry name" value="Aminoacyl-histidine dipeptidase PepD"/>
    <property type="match status" value="1"/>
</dbReference>
<dbReference type="AlphaFoldDB" id="A0A1I0PJP4"/>
<dbReference type="InterPro" id="IPR011650">
    <property type="entry name" value="Peptidase_M20_dimer"/>
</dbReference>
<evidence type="ECO:0000256" key="10">
    <source>
        <dbReference type="ARBA" id="ARBA00038976"/>
    </source>
</evidence>
<evidence type="ECO:0000256" key="8">
    <source>
        <dbReference type="ARBA" id="ARBA00023285"/>
    </source>
</evidence>
<keyword evidence="5" id="KW-0378">Hydrolase</keyword>
<dbReference type="GO" id="GO:0005829">
    <property type="term" value="C:cytosol"/>
    <property type="evidence" value="ECO:0007669"/>
    <property type="project" value="TreeGrafter"/>
</dbReference>
<name>A0A1I0PJP4_9BACT</name>
<dbReference type="FunFam" id="3.40.630.10:FF:000015">
    <property type="entry name" value="Aminoacyl-histidine dipeptidase PepD"/>
    <property type="match status" value="1"/>
</dbReference>
<dbReference type="GO" id="GO:0070573">
    <property type="term" value="F:metallodipeptidase activity"/>
    <property type="evidence" value="ECO:0007669"/>
    <property type="project" value="TreeGrafter"/>
</dbReference>
<evidence type="ECO:0000256" key="7">
    <source>
        <dbReference type="ARBA" id="ARBA00023049"/>
    </source>
</evidence>
<evidence type="ECO:0000256" key="13">
    <source>
        <dbReference type="ARBA" id="ARBA00071271"/>
    </source>
</evidence>
<keyword evidence="6" id="KW-0862">Zinc</keyword>
<dbReference type="CDD" id="cd03890">
    <property type="entry name" value="M20_pepD"/>
    <property type="match status" value="1"/>
</dbReference>
<dbReference type="EMBL" id="FOIQ01000004">
    <property type="protein sequence ID" value="SEW14021.1"/>
    <property type="molecule type" value="Genomic_DNA"/>
</dbReference>
<dbReference type="InterPro" id="IPR002933">
    <property type="entry name" value="Peptidase_M20"/>
</dbReference>